<comment type="similarity">
    <text evidence="8">Belongs to the insect chemoreceptor superfamily. Gustatory receptor (GR) family.</text>
</comment>
<comment type="caution">
    <text evidence="8">Lacks conserved residue(s) required for the propagation of feature annotation.</text>
</comment>
<keyword evidence="2 8" id="KW-1003">Cell membrane</keyword>
<dbReference type="InterPro" id="IPR013604">
    <property type="entry name" value="7TM_chemorcpt"/>
</dbReference>
<keyword evidence="3 8" id="KW-0812">Transmembrane</keyword>
<evidence type="ECO:0000256" key="3">
    <source>
        <dbReference type="ARBA" id="ARBA00022692"/>
    </source>
</evidence>
<feature type="transmembrane region" description="Helical" evidence="8">
    <location>
        <begin position="55"/>
        <end position="77"/>
    </location>
</feature>
<evidence type="ECO:0000256" key="1">
    <source>
        <dbReference type="ARBA" id="ARBA00004651"/>
    </source>
</evidence>
<keyword evidence="7 8" id="KW-0807">Transducer</keyword>
<reference evidence="9" key="1">
    <citation type="journal article" date="2018" name="Comp. Biochem. Physiol. Part D Genomics Proteomics">
        <title>Analysis of the grapevine moth Lobesia botrana antennal transcriptome and expression of odorant-binding and chemosensory proteins.</title>
        <authorList>
            <person name="Rojas V."/>
            <person name="Jimenez H."/>
            <person name="Palma-Millanao R."/>
            <person name="Gonzalez-Gonzalez A."/>
            <person name="Machuca J."/>
            <person name="Godoy R."/>
            <person name="Ceballos R."/>
            <person name="Mutis A."/>
            <person name="Venthur H."/>
        </authorList>
    </citation>
    <scope>NUCLEOTIDE SEQUENCE</scope>
</reference>
<dbReference type="GO" id="GO:0030425">
    <property type="term" value="C:dendrite"/>
    <property type="evidence" value="ECO:0007669"/>
    <property type="project" value="TreeGrafter"/>
</dbReference>
<evidence type="ECO:0000256" key="7">
    <source>
        <dbReference type="ARBA" id="ARBA00023224"/>
    </source>
</evidence>
<dbReference type="EMBL" id="MG820656">
    <property type="protein sequence ID" value="AXF48827.1"/>
    <property type="molecule type" value="mRNA"/>
</dbReference>
<dbReference type="PANTHER" id="PTHR21143:SF134">
    <property type="entry name" value="GUSTATORY RECEPTOR"/>
    <property type="match status" value="1"/>
</dbReference>
<dbReference type="GO" id="GO:0050909">
    <property type="term" value="P:sensory perception of taste"/>
    <property type="evidence" value="ECO:0007669"/>
    <property type="project" value="InterPro"/>
</dbReference>
<feature type="transmembrane region" description="Helical" evidence="8">
    <location>
        <begin position="183"/>
        <end position="207"/>
    </location>
</feature>
<evidence type="ECO:0000256" key="4">
    <source>
        <dbReference type="ARBA" id="ARBA00022989"/>
    </source>
</evidence>
<dbReference type="GO" id="GO:0030424">
    <property type="term" value="C:axon"/>
    <property type="evidence" value="ECO:0007669"/>
    <property type="project" value="TreeGrafter"/>
</dbReference>
<sequence length="401" mass="46026">MYSYLANQFQRSSEQLNVLSVFKPMYIALSMFGLMPYSLKFPKNMEGAVIIQKSIYFNSLCAVSVILIIYLCFVLHVQQLFSVTETNTMTEVLSTKTNYMIELLTFLIHSTIAYISVFKNRCTYGKILNAIVSTNNKLLDRGKGASLRDIQIQVKVITVALCLLMVAQLTINFTRLDTVWKIVLVTLTFILPQIIQFVMISFFYILVMMIAEILKAIHWQLGSIVKARRFNATKFMKMEMQNVELRQIEIIYVKTMETKRDINDAFQACILATAIQSFHSLISETFIIYRGLTGNGYLTTHDVFNCSIWVGYQLLKIYTISRTGVMLKEQLAKIGRSLHGIPTGKEDARLYLEIQHFSTLLKYQNAELTVYDYFPLDATLTFNIVTSAVLYLIILVQFDNP</sequence>
<comment type="function">
    <text evidence="8">Gustatory receptor which mediates acceptance or avoidance behavior, depending on its substrates.</text>
</comment>
<dbReference type="Pfam" id="PF08395">
    <property type="entry name" value="7tm_7"/>
    <property type="match status" value="1"/>
</dbReference>
<dbReference type="GO" id="GO:0007635">
    <property type="term" value="P:chemosensory behavior"/>
    <property type="evidence" value="ECO:0007669"/>
    <property type="project" value="TreeGrafter"/>
</dbReference>
<feature type="transmembrane region" description="Helical" evidence="8">
    <location>
        <begin position="380"/>
        <end position="398"/>
    </location>
</feature>
<dbReference type="GO" id="GO:0008049">
    <property type="term" value="P:male courtship behavior"/>
    <property type="evidence" value="ECO:0007669"/>
    <property type="project" value="TreeGrafter"/>
</dbReference>
<evidence type="ECO:0000313" key="9">
    <source>
        <dbReference type="EMBL" id="AXF48827.1"/>
    </source>
</evidence>
<dbReference type="AlphaFoldDB" id="A0A345BF03"/>
<evidence type="ECO:0000256" key="2">
    <source>
        <dbReference type="ARBA" id="ARBA00022475"/>
    </source>
</evidence>
<dbReference type="GO" id="GO:0043025">
    <property type="term" value="C:neuronal cell body"/>
    <property type="evidence" value="ECO:0007669"/>
    <property type="project" value="TreeGrafter"/>
</dbReference>
<evidence type="ECO:0000256" key="5">
    <source>
        <dbReference type="ARBA" id="ARBA00023136"/>
    </source>
</evidence>
<dbReference type="GO" id="GO:0005886">
    <property type="term" value="C:plasma membrane"/>
    <property type="evidence" value="ECO:0007669"/>
    <property type="project" value="UniProtKB-SubCell"/>
</dbReference>
<feature type="transmembrane region" description="Helical" evidence="8">
    <location>
        <begin position="16"/>
        <end position="34"/>
    </location>
</feature>
<proteinExistence type="evidence at transcript level"/>
<dbReference type="GO" id="GO:0007165">
    <property type="term" value="P:signal transduction"/>
    <property type="evidence" value="ECO:0007669"/>
    <property type="project" value="UniProtKB-KW"/>
</dbReference>
<comment type="subcellular location">
    <subcellularLocation>
        <location evidence="1 8">Cell membrane</location>
        <topology evidence="1 8">Multi-pass membrane protein</topology>
    </subcellularLocation>
</comment>
<keyword evidence="5 8" id="KW-0472">Membrane</keyword>
<organism evidence="9">
    <name type="scientific">Lobesia botrana</name>
    <dbReference type="NCBI Taxonomy" id="209534"/>
    <lineage>
        <taxon>Eukaryota</taxon>
        <taxon>Metazoa</taxon>
        <taxon>Ecdysozoa</taxon>
        <taxon>Arthropoda</taxon>
        <taxon>Hexapoda</taxon>
        <taxon>Insecta</taxon>
        <taxon>Pterygota</taxon>
        <taxon>Neoptera</taxon>
        <taxon>Endopterygota</taxon>
        <taxon>Lepidoptera</taxon>
        <taxon>Glossata</taxon>
        <taxon>Ditrysia</taxon>
        <taxon>Tortricoidea</taxon>
        <taxon>Tortricidae</taxon>
        <taxon>Olethreutinae</taxon>
        <taxon>Olethreutini</taxon>
        <taxon>Lobesia</taxon>
    </lineage>
</organism>
<feature type="transmembrane region" description="Helical" evidence="8">
    <location>
        <begin position="152"/>
        <end position="171"/>
    </location>
</feature>
<keyword evidence="6 8" id="KW-0675">Receptor</keyword>
<protein>
    <recommendedName>
        <fullName evidence="8">Gustatory receptor</fullName>
    </recommendedName>
</protein>
<feature type="transmembrane region" description="Helical" evidence="8">
    <location>
        <begin position="97"/>
        <end position="117"/>
    </location>
</feature>
<keyword evidence="4 8" id="KW-1133">Transmembrane helix</keyword>
<accession>A0A345BF03</accession>
<name>A0A345BF03_9NEOP</name>
<evidence type="ECO:0000256" key="6">
    <source>
        <dbReference type="ARBA" id="ARBA00023170"/>
    </source>
</evidence>
<dbReference type="PANTHER" id="PTHR21143">
    <property type="entry name" value="INVERTEBRATE GUSTATORY RECEPTOR"/>
    <property type="match status" value="1"/>
</dbReference>
<evidence type="ECO:0000256" key="8">
    <source>
        <dbReference type="RuleBase" id="RU363108"/>
    </source>
</evidence>